<evidence type="ECO:0000313" key="2">
    <source>
        <dbReference type="EMBL" id="KAK9044014.1"/>
    </source>
</evidence>
<dbReference type="InterPro" id="IPR056894">
    <property type="entry name" value="AtTam38"/>
</dbReference>
<feature type="transmembrane region" description="Helical" evidence="1">
    <location>
        <begin position="142"/>
        <end position="165"/>
    </location>
</feature>
<dbReference type="Pfam" id="PF25114">
    <property type="entry name" value="AtTam38"/>
    <property type="match status" value="1"/>
</dbReference>
<reference evidence="2 3" key="1">
    <citation type="journal article" date="2024" name="G3 (Bethesda)">
        <title>Genome assembly of Hibiscus sabdariffa L. provides insights into metabolisms of medicinal natural products.</title>
        <authorList>
            <person name="Kim T."/>
        </authorList>
    </citation>
    <scope>NUCLEOTIDE SEQUENCE [LARGE SCALE GENOMIC DNA]</scope>
    <source>
        <strain evidence="2">TK-2024</strain>
        <tissue evidence="2">Old leaves</tissue>
    </source>
</reference>
<feature type="transmembrane region" description="Helical" evidence="1">
    <location>
        <begin position="233"/>
        <end position="256"/>
    </location>
</feature>
<feature type="transmembrane region" description="Helical" evidence="1">
    <location>
        <begin position="113"/>
        <end position="130"/>
    </location>
</feature>
<sequence>MTTPTVASSFSLNPSLFPRKSSSISPRTVVSRPQTLRSFPSKIHAFEPRPAPNFLTLSGKRFGFYRNRKPECNANAGNGGEGGGVDEAERLARGESTMPERFRYLTKEAPDPPVRWPFFVAAAFLLYAWRAVLLELSNWRNAAFGVVGFVGYLLKLVLALIFHFIGHPITSMIRCIETAIYSMRAFYSGIVAYAAVKELTVVIVLASAVLAIAEATVPNSVSCQPYMLTISGLIGYAAVTGYISEPLYWTLLLGLYSFSRLIKKRDDVTSALPVAAVMAAIGEPWVRILVMALYLALAIFHHSKKISEEKEQTEDIATVKRLPMPLLGAALAIGINLAAKWNTISGMASFLGSDVFHVIQRKEVVMKSGMGNPDTMIQAQLPLFAKPRPQEGGVSVTPTLLKCL</sequence>
<comment type="caution">
    <text evidence="2">The sequence shown here is derived from an EMBL/GenBank/DDBJ whole genome shotgun (WGS) entry which is preliminary data.</text>
</comment>
<dbReference type="Proteomes" id="UP001396334">
    <property type="component" value="Unassembled WGS sequence"/>
</dbReference>
<evidence type="ECO:0000313" key="3">
    <source>
        <dbReference type="Proteomes" id="UP001396334"/>
    </source>
</evidence>
<feature type="transmembrane region" description="Helical" evidence="1">
    <location>
        <begin position="186"/>
        <end position="213"/>
    </location>
</feature>
<proteinExistence type="predicted"/>
<keyword evidence="1" id="KW-0812">Transmembrane</keyword>
<dbReference type="EMBL" id="JBBPBN010000003">
    <property type="protein sequence ID" value="KAK9044014.1"/>
    <property type="molecule type" value="Genomic_DNA"/>
</dbReference>
<name>A0ABR2U3G9_9ROSI</name>
<keyword evidence="3" id="KW-1185">Reference proteome</keyword>
<organism evidence="2 3">
    <name type="scientific">Hibiscus sabdariffa</name>
    <name type="common">roselle</name>
    <dbReference type="NCBI Taxonomy" id="183260"/>
    <lineage>
        <taxon>Eukaryota</taxon>
        <taxon>Viridiplantae</taxon>
        <taxon>Streptophyta</taxon>
        <taxon>Embryophyta</taxon>
        <taxon>Tracheophyta</taxon>
        <taxon>Spermatophyta</taxon>
        <taxon>Magnoliopsida</taxon>
        <taxon>eudicotyledons</taxon>
        <taxon>Gunneridae</taxon>
        <taxon>Pentapetalae</taxon>
        <taxon>rosids</taxon>
        <taxon>malvids</taxon>
        <taxon>Malvales</taxon>
        <taxon>Malvaceae</taxon>
        <taxon>Malvoideae</taxon>
        <taxon>Hibiscus</taxon>
    </lineage>
</organism>
<keyword evidence="1" id="KW-0472">Membrane</keyword>
<keyword evidence="1" id="KW-1133">Transmembrane helix</keyword>
<protein>
    <submittedName>
        <fullName evidence="2">Uncharacterized protein</fullName>
    </submittedName>
</protein>
<gene>
    <name evidence="2" type="ORF">V6N11_072337</name>
</gene>
<evidence type="ECO:0000256" key="1">
    <source>
        <dbReference type="SAM" id="Phobius"/>
    </source>
</evidence>
<accession>A0ABR2U3G9</accession>